<feature type="chain" id="PRO_5039490104" evidence="2">
    <location>
        <begin position="17"/>
        <end position="84"/>
    </location>
</feature>
<name>A0A9D3N2F4_9TELE</name>
<feature type="region of interest" description="Disordered" evidence="1">
    <location>
        <begin position="22"/>
        <end position="41"/>
    </location>
</feature>
<organism evidence="3 4">
    <name type="scientific">Hemibagrus wyckioides</name>
    <dbReference type="NCBI Taxonomy" id="337641"/>
    <lineage>
        <taxon>Eukaryota</taxon>
        <taxon>Metazoa</taxon>
        <taxon>Chordata</taxon>
        <taxon>Craniata</taxon>
        <taxon>Vertebrata</taxon>
        <taxon>Euteleostomi</taxon>
        <taxon>Actinopterygii</taxon>
        <taxon>Neopterygii</taxon>
        <taxon>Teleostei</taxon>
        <taxon>Ostariophysi</taxon>
        <taxon>Siluriformes</taxon>
        <taxon>Bagridae</taxon>
        <taxon>Hemibagrus</taxon>
    </lineage>
</organism>
<gene>
    <name evidence="3" type="ORF">KOW79_022726</name>
</gene>
<keyword evidence="4" id="KW-1185">Reference proteome</keyword>
<evidence type="ECO:0000256" key="1">
    <source>
        <dbReference type="SAM" id="MobiDB-lite"/>
    </source>
</evidence>
<comment type="caution">
    <text evidence="3">The sequence shown here is derived from an EMBL/GenBank/DDBJ whole genome shotgun (WGS) entry which is preliminary data.</text>
</comment>
<keyword evidence="2" id="KW-0732">Signal</keyword>
<accession>A0A9D3N2F4</accession>
<evidence type="ECO:0000313" key="3">
    <source>
        <dbReference type="EMBL" id="KAG7314230.1"/>
    </source>
</evidence>
<dbReference type="Proteomes" id="UP000824219">
    <property type="component" value="Linkage Group LG29"/>
</dbReference>
<feature type="signal peptide" evidence="2">
    <location>
        <begin position="1"/>
        <end position="16"/>
    </location>
</feature>
<proteinExistence type="predicted"/>
<protein>
    <submittedName>
        <fullName evidence="3">Uncharacterized protein</fullName>
    </submittedName>
</protein>
<evidence type="ECO:0000313" key="4">
    <source>
        <dbReference type="Proteomes" id="UP000824219"/>
    </source>
</evidence>
<dbReference type="AlphaFoldDB" id="A0A9D3N2F4"/>
<dbReference type="EMBL" id="JAHKSW010000029">
    <property type="protein sequence ID" value="KAG7314230.1"/>
    <property type="molecule type" value="Genomic_DNA"/>
</dbReference>
<evidence type="ECO:0000256" key="2">
    <source>
        <dbReference type="SAM" id="SignalP"/>
    </source>
</evidence>
<sequence length="84" mass="9333">MKTALWLLCLFGLALAVQSGNHHDREERSLDSNSEEGWPFGPLLRQMNEEQIRQFLQFILSALGPTQAPASTSPTSSPPLPSQR</sequence>
<reference evidence="3 4" key="1">
    <citation type="submission" date="2021-06" db="EMBL/GenBank/DDBJ databases">
        <title>Chromosome-level genome assembly of the red-tail catfish (Hemibagrus wyckioides).</title>
        <authorList>
            <person name="Shao F."/>
        </authorList>
    </citation>
    <scope>NUCLEOTIDE SEQUENCE [LARGE SCALE GENOMIC DNA]</scope>
    <source>
        <strain evidence="3">EC202008001</strain>
        <tissue evidence="3">Blood</tissue>
    </source>
</reference>